<feature type="region of interest" description="Disordered" evidence="1">
    <location>
        <begin position="541"/>
        <end position="561"/>
    </location>
</feature>
<dbReference type="AlphaFoldDB" id="A0AAV8UP71"/>
<organism evidence="3 4">
    <name type="scientific">Rhodosorus marinus</name>
    <dbReference type="NCBI Taxonomy" id="101924"/>
    <lineage>
        <taxon>Eukaryota</taxon>
        <taxon>Rhodophyta</taxon>
        <taxon>Stylonematophyceae</taxon>
        <taxon>Stylonematales</taxon>
        <taxon>Stylonemataceae</taxon>
        <taxon>Rhodosorus</taxon>
    </lineage>
</organism>
<gene>
    <name evidence="3" type="ORF">NDN08_006422</name>
</gene>
<feature type="transmembrane region" description="Helical" evidence="2">
    <location>
        <begin position="218"/>
        <end position="242"/>
    </location>
</feature>
<evidence type="ECO:0000313" key="4">
    <source>
        <dbReference type="Proteomes" id="UP001157974"/>
    </source>
</evidence>
<feature type="transmembrane region" description="Helical" evidence="2">
    <location>
        <begin position="254"/>
        <end position="277"/>
    </location>
</feature>
<accession>A0AAV8UP71</accession>
<reference evidence="3 4" key="1">
    <citation type="journal article" date="2023" name="Nat. Commun.">
        <title>Origin of minicircular mitochondrial genomes in red algae.</title>
        <authorList>
            <person name="Lee Y."/>
            <person name="Cho C.H."/>
            <person name="Lee Y.M."/>
            <person name="Park S.I."/>
            <person name="Yang J.H."/>
            <person name="West J.A."/>
            <person name="Bhattacharya D."/>
            <person name="Yoon H.S."/>
        </authorList>
    </citation>
    <scope>NUCLEOTIDE SEQUENCE [LARGE SCALE GENOMIC DNA]</scope>
    <source>
        <strain evidence="3 4">CCMP1338</strain>
        <tissue evidence="3">Whole cell</tissue>
    </source>
</reference>
<name>A0AAV8UP71_9RHOD</name>
<keyword evidence="4" id="KW-1185">Reference proteome</keyword>
<proteinExistence type="predicted"/>
<sequence>MENIQCLNGHSLAPSVEQLRELLRRHHAVGVLSSFTRFGSTSEFEVSEDYLRGAILTGAPYWIVGLVISCVLLVVTITRLFFWKRFEKINQGYAFTKSRYKVWLSSFFLILNMGALACTGLAMSSATFVHEAIGVVLWTVDQSLNVVDDTVSFLFNTAVYSLNSVREINRTGLSEEELADFEVAERIVTDVETAMQDVSSVVNDVVNNKDILQDINTAALIVVICLVVVIFMGIFAPLFAVMAFPAKRSIWRPLVFGTFCFLFLFLCWVVAGAGAVIGTLSSDVCITAEAVARSLYADGGIIPETNVDTSLFPDIVNELFLRCPQNWGITDDVNSILSEVREHEDQIVRILTLIPGFTSVISTDLVMCISGLIEGFTVDCSFMAGVVGTAYSLGCGPDNSLIAFCYSLFIYTVTVAAAYTVLITVCTFGISIFDWANVYEGGDREIQAPLLILSKYPIRNEADYLESGEKLVEDAWADDKVGPQNGEVDAAQETEEAQAEFGAVAPKEVEAEQQGLYPHVEVEDEACQAVVAPNYADLSMSYDDADNEQSVWQGRPHDDNA</sequence>
<keyword evidence="2" id="KW-0472">Membrane</keyword>
<dbReference type="Proteomes" id="UP001157974">
    <property type="component" value="Unassembled WGS sequence"/>
</dbReference>
<keyword evidence="2" id="KW-1133">Transmembrane helix</keyword>
<feature type="transmembrane region" description="Helical" evidence="2">
    <location>
        <begin position="408"/>
        <end position="433"/>
    </location>
</feature>
<keyword evidence="2" id="KW-0812">Transmembrane</keyword>
<evidence type="ECO:0000256" key="2">
    <source>
        <dbReference type="SAM" id="Phobius"/>
    </source>
</evidence>
<evidence type="ECO:0000256" key="1">
    <source>
        <dbReference type="SAM" id="MobiDB-lite"/>
    </source>
</evidence>
<dbReference type="EMBL" id="JAMWBK010000008">
    <property type="protein sequence ID" value="KAJ8903107.1"/>
    <property type="molecule type" value="Genomic_DNA"/>
</dbReference>
<feature type="transmembrane region" description="Helical" evidence="2">
    <location>
        <begin position="59"/>
        <end position="82"/>
    </location>
</feature>
<protein>
    <submittedName>
        <fullName evidence="3">Uncharacterized protein</fullName>
    </submittedName>
</protein>
<comment type="caution">
    <text evidence="3">The sequence shown here is derived from an EMBL/GenBank/DDBJ whole genome shotgun (WGS) entry which is preliminary data.</text>
</comment>
<evidence type="ECO:0000313" key="3">
    <source>
        <dbReference type="EMBL" id="KAJ8903107.1"/>
    </source>
</evidence>
<feature type="transmembrane region" description="Helical" evidence="2">
    <location>
        <begin position="102"/>
        <end position="123"/>
    </location>
</feature>